<dbReference type="STRING" id="1798404.A3B92_00360"/>
<comment type="caution">
    <text evidence="2">The sequence shown here is derived from an EMBL/GenBank/DDBJ whole genome shotgun (WGS) entry which is preliminary data.</text>
</comment>
<reference evidence="2 3" key="1">
    <citation type="journal article" date="2016" name="Nat. Commun.">
        <title>Thousands of microbial genomes shed light on interconnected biogeochemical processes in an aquifer system.</title>
        <authorList>
            <person name="Anantharaman K."/>
            <person name="Brown C.T."/>
            <person name="Hug L.A."/>
            <person name="Sharon I."/>
            <person name="Castelle C.J."/>
            <person name="Probst A.J."/>
            <person name="Thomas B.C."/>
            <person name="Singh A."/>
            <person name="Wilkins M.J."/>
            <person name="Karaoz U."/>
            <person name="Brodie E.L."/>
            <person name="Williams K.H."/>
            <person name="Hubbard S.S."/>
            <person name="Banfield J.F."/>
        </authorList>
    </citation>
    <scope>NUCLEOTIDE SEQUENCE [LARGE SCALE GENOMIC DNA]</scope>
</reference>
<proteinExistence type="predicted"/>
<dbReference type="Proteomes" id="UP000177960">
    <property type="component" value="Unassembled WGS sequence"/>
</dbReference>
<keyword evidence="1" id="KW-0812">Transmembrane</keyword>
<evidence type="ECO:0000256" key="1">
    <source>
        <dbReference type="SAM" id="Phobius"/>
    </source>
</evidence>
<organism evidence="2 3">
    <name type="scientific">Candidatus Harrisonbacteria bacterium RIFCSPHIGHO2_02_FULL_42_16</name>
    <dbReference type="NCBI Taxonomy" id="1798404"/>
    <lineage>
        <taxon>Bacteria</taxon>
        <taxon>Candidatus Harrisoniibacteriota</taxon>
    </lineage>
</organism>
<name>A0A1G1ZIZ3_9BACT</name>
<accession>A0A1G1ZIZ3</accession>
<protein>
    <submittedName>
        <fullName evidence="2">Uncharacterized protein</fullName>
    </submittedName>
</protein>
<feature type="transmembrane region" description="Helical" evidence="1">
    <location>
        <begin position="70"/>
        <end position="88"/>
    </location>
</feature>
<dbReference type="EMBL" id="MHJG01000002">
    <property type="protein sequence ID" value="OGY64573.1"/>
    <property type="molecule type" value="Genomic_DNA"/>
</dbReference>
<evidence type="ECO:0000313" key="2">
    <source>
        <dbReference type="EMBL" id="OGY64573.1"/>
    </source>
</evidence>
<dbReference type="AlphaFoldDB" id="A0A1G1ZIZ3"/>
<feature type="transmembrane region" description="Helical" evidence="1">
    <location>
        <begin position="12"/>
        <end position="31"/>
    </location>
</feature>
<keyword evidence="1" id="KW-1133">Transmembrane helix</keyword>
<gene>
    <name evidence="2" type="ORF">A3B92_00360</name>
</gene>
<evidence type="ECO:0000313" key="3">
    <source>
        <dbReference type="Proteomes" id="UP000177960"/>
    </source>
</evidence>
<keyword evidence="1" id="KW-0472">Membrane</keyword>
<sequence>MYSKQMKIVYRVIGLIAIAITIGMLTPMPAFRFFSIDIKAHDAKPDPCQQYQENALKYIQMTEEYRKKEWWPGEAASVAAAYSSYYLVCRDLEKRQNR</sequence>